<dbReference type="PANTHER" id="PTHR43806">
    <property type="entry name" value="PEPTIDASE S8"/>
    <property type="match status" value="1"/>
</dbReference>
<dbReference type="PROSITE" id="PS00137">
    <property type="entry name" value="SUBTILASE_HIS"/>
    <property type="match status" value="1"/>
</dbReference>
<evidence type="ECO:0000313" key="7">
    <source>
        <dbReference type="EMBL" id="MFD1546344.1"/>
    </source>
</evidence>
<gene>
    <name evidence="7" type="ORF">ACFSJ0_55575</name>
</gene>
<dbReference type="InterPro" id="IPR050131">
    <property type="entry name" value="Peptidase_S8_subtilisin-like"/>
</dbReference>
<evidence type="ECO:0000256" key="5">
    <source>
        <dbReference type="SAM" id="SignalP"/>
    </source>
</evidence>
<feature type="chain" id="PRO_5046873069" evidence="5">
    <location>
        <begin position="26"/>
        <end position="1032"/>
    </location>
</feature>
<comment type="similarity">
    <text evidence="4">Belongs to the peptidase S8 family.</text>
</comment>
<feature type="active site" description="Charge relay system" evidence="4">
    <location>
        <position position="390"/>
    </location>
</feature>
<dbReference type="InterPro" id="IPR022398">
    <property type="entry name" value="Peptidase_S8_His-AS"/>
</dbReference>
<name>A0ABW4GV13_9ACTN</name>
<dbReference type="PROSITE" id="PS51892">
    <property type="entry name" value="SUBTILASE"/>
    <property type="match status" value="1"/>
</dbReference>
<feature type="active site" description="Charge relay system" evidence="4">
    <location>
        <position position="228"/>
    </location>
</feature>
<keyword evidence="1 4" id="KW-0645">Protease</keyword>
<evidence type="ECO:0000256" key="1">
    <source>
        <dbReference type="ARBA" id="ARBA00022670"/>
    </source>
</evidence>
<dbReference type="Proteomes" id="UP001597097">
    <property type="component" value="Unassembled WGS sequence"/>
</dbReference>
<evidence type="ECO:0000256" key="4">
    <source>
        <dbReference type="PROSITE-ProRule" id="PRU01240"/>
    </source>
</evidence>
<dbReference type="InterPro" id="IPR023828">
    <property type="entry name" value="Peptidase_S8_Ser-AS"/>
</dbReference>
<keyword evidence="3 4" id="KW-0720">Serine protease</keyword>
<accession>A0ABW4GV13</accession>
<dbReference type="RefSeq" id="WP_219539566.1">
    <property type="nucleotide sequence ID" value="NZ_JAHKRM010000066.1"/>
</dbReference>
<evidence type="ECO:0000256" key="3">
    <source>
        <dbReference type="ARBA" id="ARBA00022825"/>
    </source>
</evidence>
<reference evidence="8" key="1">
    <citation type="journal article" date="2019" name="Int. J. Syst. Evol. Microbiol.">
        <title>The Global Catalogue of Microorganisms (GCM) 10K type strain sequencing project: providing services to taxonomists for standard genome sequencing and annotation.</title>
        <authorList>
            <consortium name="The Broad Institute Genomics Platform"/>
            <consortium name="The Broad Institute Genome Sequencing Center for Infectious Disease"/>
            <person name="Wu L."/>
            <person name="Ma J."/>
        </authorList>
    </citation>
    <scope>NUCLEOTIDE SEQUENCE [LARGE SCALE GENOMIC DNA]</scope>
    <source>
        <strain evidence="8">CGMCC 1.15399</strain>
    </source>
</reference>
<keyword evidence="8" id="KW-1185">Reference proteome</keyword>
<dbReference type="PANTHER" id="PTHR43806:SF11">
    <property type="entry name" value="CEREVISIN-RELATED"/>
    <property type="match status" value="1"/>
</dbReference>
<comment type="caution">
    <text evidence="7">The sequence shown here is derived from an EMBL/GenBank/DDBJ whole genome shotgun (WGS) entry which is preliminary data.</text>
</comment>
<dbReference type="EMBL" id="JBHUCM010000065">
    <property type="protein sequence ID" value="MFD1546344.1"/>
    <property type="molecule type" value="Genomic_DNA"/>
</dbReference>
<keyword evidence="2 4" id="KW-0378">Hydrolase</keyword>
<feature type="domain" description="Peptidase S8/S53" evidence="6">
    <location>
        <begin position="187"/>
        <end position="437"/>
    </location>
</feature>
<sequence>MSLGGILASALLAGTIIVAPPPAPAAASTAVTLVTGDRVVVTGVSVRVEPGPGRQTGFLRQVVGGHLNVIPFDARPLLAQGVLDPRLFDVTQLLRWRYGDADRTDIPLIVQSANVPGARPLAGLGMSTLQVSKKNAAQTWKDLTGGGARALAAGKTKLWLDGLRLWTLDKSVKQIGATEAWKQGMTGKGVTVAVLDSGYDPGHPDLKGVVAHERNFSDEPDIRDNVGHGTHVASIVAGAGEQYRGVAPGAQLAVGKIGGRFGARDSAILAGMEWAATEVKAKVVNMSLGSTDTPELDPLEQAVNTLSKQTGTLFVISAGNSGNRATVTSPGSADAALTVGAVGDDDQIAAFSSEGPREGDHAIKPDITAPGVDIMAAEAGGTHVEHSGTSMAAPHVAGAAAIMAQRHPDWSGQQLKTALMGSAVPTPGATPYEQGTGRVDLVRALAQQVMAEPANVWAAFPWNDQGERVSTKTITYANSGDTPVTLDLGTQGGEVLKLSAQRLEVPANGTASVTLTIDAKGKAPGDYPGVVTAVSGQGEIRTLAGAYVEPESYDVTITAVGRDTGEPSVFAQLYDPGTGAVRTPVFQGGTARMRLPEGQWNLYADISGPTSLTVTHTSIRIDNGDQQITLDARQGRPARFSIDDPTATPRKITDFTIGLGKWSLGWRSPLDPSQEFYAVPVREDGLRYHLRSVWDSTSGSLYDLVDHRTGGIPADMGQRARRAELAKVEAAFLASGVAAQGRPLFAPRFGDQPGGEFSATLQQDVALPGTATYYRTTGLTWDSSWDTGTSNVRDAGKVIKRGTTKEVWNAAVIGPSFTQPNGTRTGDQLSFDASRLFADGAEGRTGVDDAATGTATLTSGGRTIAETALADCLFKICELTAALPAQRAEYTLTTSMRRQVPHSTLSSSVESAWTFTSERTSEAKPLPLFAVRYAPRGLDSFNRARPGTVSRVPVWVERNTGASQAKVTSLRLEMSSDDGANWLPVASVPAGSGWTAAVPNPRTAGFVSLRVTATDTSGTTVKQTVIRAYAVG</sequence>
<protein>
    <submittedName>
        <fullName evidence="7">S8 family serine peptidase</fullName>
    </submittedName>
</protein>
<proteinExistence type="inferred from homology"/>
<organism evidence="7 8">
    <name type="scientific">Nonomuraea guangzhouensis</name>
    <dbReference type="NCBI Taxonomy" id="1291555"/>
    <lineage>
        <taxon>Bacteria</taxon>
        <taxon>Bacillati</taxon>
        <taxon>Actinomycetota</taxon>
        <taxon>Actinomycetes</taxon>
        <taxon>Streptosporangiales</taxon>
        <taxon>Streptosporangiaceae</taxon>
        <taxon>Nonomuraea</taxon>
    </lineage>
</organism>
<dbReference type="InterPro" id="IPR000209">
    <property type="entry name" value="Peptidase_S8/S53_dom"/>
</dbReference>
<feature type="signal peptide" evidence="5">
    <location>
        <begin position="1"/>
        <end position="25"/>
    </location>
</feature>
<keyword evidence="5" id="KW-0732">Signal</keyword>
<feature type="active site" description="Charge relay system" evidence="4">
    <location>
        <position position="196"/>
    </location>
</feature>
<evidence type="ECO:0000259" key="6">
    <source>
        <dbReference type="Pfam" id="PF00082"/>
    </source>
</evidence>
<dbReference type="PROSITE" id="PS00138">
    <property type="entry name" value="SUBTILASE_SER"/>
    <property type="match status" value="1"/>
</dbReference>
<dbReference type="Pfam" id="PF00082">
    <property type="entry name" value="Peptidase_S8"/>
    <property type="match status" value="1"/>
</dbReference>
<evidence type="ECO:0000313" key="8">
    <source>
        <dbReference type="Proteomes" id="UP001597097"/>
    </source>
</evidence>
<evidence type="ECO:0000256" key="2">
    <source>
        <dbReference type="ARBA" id="ARBA00022801"/>
    </source>
</evidence>